<gene>
    <name evidence="4" type="ORF">PG994_014839</name>
</gene>
<dbReference type="PRINTS" id="PR00682">
    <property type="entry name" value="IPNSYNTHASE"/>
</dbReference>
<dbReference type="InterPro" id="IPR050231">
    <property type="entry name" value="Iron_ascorbate_oxido_reductase"/>
</dbReference>
<keyword evidence="2" id="KW-0408">Iron</keyword>
<dbReference type="Gene3D" id="2.60.120.330">
    <property type="entry name" value="B-lactam Antibiotic, Isopenicillin N Synthase, Chain"/>
    <property type="match status" value="1"/>
</dbReference>
<dbReference type="InterPro" id="IPR027443">
    <property type="entry name" value="IPNS-like_sf"/>
</dbReference>
<comment type="similarity">
    <text evidence="1 2">Belongs to the iron/ascorbate-dependent oxidoreductase family.</text>
</comment>
<dbReference type="EMBL" id="JAQQWL010000016">
    <property type="protein sequence ID" value="KAK8038072.1"/>
    <property type="molecule type" value="Genomic_DNA"/>
</dbReference>
<feature type="domain" description="Fe2OG dioxygenase" evidence="3">
    <location>
        <begin position="226"/>
        <end position="330"/>
    </location>
</feature>
<keyword evidence="2" id="KW-0479">Metal-binding</keyword>
<proteinExistence type="inferred from homology"/>
<dbReference type="Pfam" id="PF03171">
    <property type="entry name" value="2OG-FeII_Oxy"/>
    <property type="match status" value="1"/>
</dbReference>
<name>A0ABR1SUR3_9PEZI</name>
<dbReference type="InterPro" id="IPR005123">
    <property type="entry name" value="Oxoglu/Fe-dep_dioxygenase_dom"/>
</dbReference>
<dbReference type="InterPro" id="IPR026992">
    <property type="entry name" value="DIOX_N"/>
</dbReference>
<reference evidence="4 5" key="1">
    <citation type="submission" date="2023-01" db="EMBL/GenBank/DDBJ databases">
        <title>Analysis of 21 Apiospora genomes using comparative genomics revels a genus with tremendous synthesis potential of carbohydrate active enzymes and secondary metabolites.</title>
        <authorList>
            <person name="Sorensen T."/>
        </authorList>
    </citation>
    <scope>NUCLEOTIDE SEQUENCE [LARGE SCALE GENOMIC DNA]</scope>
    <source>
        <strain evidence="4 5">CBS 135458</strain>
    </source>
</reference>
<dbReference type="GeneID" id="92099311"/>
<dbReference type="Pfam" id="PF14226">
    <property type="entry name" value="DIOX_N"/>
    <property type="match status" value="1"/>
</dbReference>
<evidence type="ECO:0000256" key="1">
    <source>
        <dbReference type="ARBA" id="ARBA00008056"/>
    </source>
</evidence>
<keyword evidence="2" id="KW-0560">Oxidoreductase</keyword>
<keyword evidence="5" id="KW-1185">Reference proteome</keyword>
<protein>
    <recommendedName>
        <fullName evidence="3">Fe2OG dioxygenase domain-containing protein</fullName>
    </recommendedName>
</protein>
<dbReference type="SUPFAM" id="SSF51197">
    <property type="entry name" value="Clavaminate synthase-like"/>
    <property type="match status" value="1"/>
</dbReference>
<evidence type="ECO:0000313" key="4">
    <source>
        <dbReference type="EMBL" id="KAK8038072.1"/>
    </source>
</evidence>
<evidence type="ECO:0000259" key="3">
    <source>
        <dbReference type="PROSITE" id="PS51471"/>
    </source>
</evidence>
<sequence length="385" mass="43198">MSITTAITTNTTGQDDVKYVYYHEGGVPGRRPILTGADAKPTFTELPRIDLGRLYSTELADRRALASEIDAAFRDVGFFYATNHGMDKVAVDDMFAAMRRYFALPLDVKMEAHSRRNRKFRGYEPLFSTKLDPATRGDLKEGFLMGEDALDAEQCAPGSAIAAQQAEAAAASGGGARNQWPGHADAQFWRPAVYRYWAALRQLSARLLRVFALALGEPEDAFEAVTRFPMTNIRALHYPPQTRDEDVGIGAHTDFVFFTLLCQQETAVPALEVLNQNGVWVPARPDRDAFVVNIGDFLKFLTGGRWQSTVHRVRNMTGEERYSIPFFYSPDEAGVVSVLERFREEGKEYEEFTAGEYFEKRLQIDRRTADGDEGVGEELRSGRAY</sequence>
<organism evidence="4 5">
    <name type="scientific">Apiospora phragmitis</name>
    <dbReference type="NCBI Taxonomy" id="2905665"/>
    <lineage>
        <taxon>Eukaryota</taxon>
        <taxon>Fungi</taxon>
        <taxon>Dikarya</taxon>
        <taxon>Ascomycota</taxon>
        <taxon>Pezizomycotina</taxon>
        <taxon>Sordariomycetes</taxon>
        <taxon>Xylariomycetidae</taxon>
        <taxon>Amphisphaeriales</taxon>
        <taxon>Apiosporaceae</taxon>
        <taxon>Apiospora</taxon>
    </lineage>
</organism>
<dbReference type="PANTHER" id="PTHR47990">
    <property type="entry name" value="2-OXOGLUTARATE (2OG) AND FE(II)-DEPENDENT OXYGENASE SUPERFAMILY PROTEIN-RELATED"/>
    <property type="match status" value="1"/>
</dbReference>
<dbReference type="RefSeq" id="XP_066707924.1">
    <property type="nucleotide sequence ID" value="XM_066866248.1"/>
</dbReference>
<dbReference type="Proteomes" id="UP001480595">
    <property type="component" value="Unassembled WGS sequence"/>
</dbReference>
<accession>A0ABR1SUR3</accession>
<dbReference type="PROSITE" id="PS51471">
    <property type="entry name" value="FE2OG_OXY"/>
    <property type="match status" value="1"/>
</dbReference>
<evidence type="ECO:0000313" key="5">
    <source>
        <dbReference type="Proteomes" id="UP001480595"/>
    </source>
</evidence>
<comment type="caution">
    <text evidence="4">The sequence shown here is derived from an EMBL/GenBank/DDBJ whole genome shotgun (WGS) entry which is preliminary data.</text>
</comment>
<dbReference type="InterPro" id="IPR044861">
    <property type="entry name" value="IPNS-like_FE2OG_OXY"/>
</dbReference>
<evidence type="ECO:0000256" key="2">
    <source>
        <dbReference type="RuleBase" id="RU003682"/>
    </source>
</evidence>